<evidence type="ECO:0000256" key="3">
    <source>
        <dbReference type="ARBA" id="ARBA00022574"/>
    </source>
</evidence>
<dbReference type="FunCoup" id="A0A6P3ZBH9">
    <property type="interactions" value="2948"/>
</dbReference>
<dbReference type="SUPFAM" id="SSF50978">
    <property type="entry name" value="WD40 repeat-like"/>
    <property type="match status" value="1"/>
</dbReference>
<dbReference type="SMART" id="SM00320">
    <property type="entry name" value="WD40"/>
    <property type="match status" value="6"/>
</dbReference>
<accession>A0A6P3ZBH9</accession>
<dbReference type="RefSeq" id="XP_015875848.3">
    <property type="nucleotide sequence ID" value="XM_016020362.4"/>
</dbReference>
<keyword evidence="3 7" id="KW-0853">WD repeat</keyword>
<dbReference type="Pfam" id="PF08145">
    <property type="entry name" value="BOP1NT"/>
    <property type="match status" value="1"/>
</dbReference>
<dbReference type="PROSITE" id="PS00678">
    <property type="entry name" value="WD_REPEATS_1"/>
    <property type="match status" value="1"/>
</dbReference>
<feature type="repeat" description="WD" evidence="7">
    <location>
        <begin position="393"/>
        <end position="434"/>
    </location>
</feature>
<dbReference type="GO" id="GO:0000466">
    <property type="term" value="P:maturation of 5.8S rRNA from tricistronic rRNA transcript (SSU-rRNA, 5.8S rRNA, LSU-rRNA)"/>
    <property type="evidence" value="ECO:0007669"/>
    <property type="project" value="UniProtKB-UniRule"/>
</dbReference>
<organism evidence="10 11">
    <name type="scientific">Ziziphus jujuba</name>
    <name type="common">Chinese jujube</name>
    <name type="synonym">Ziziphus sativa</name>
    <dbReference type="NCBI Taxonomy" id="326968"/>
    <lineage>
        <taxon>Eukaryota</taxon>
        <taxon>Viridiplantae</taxon>
        <taxon>Streptophyta</taxon>
        <taxon>Embryophyta</taxon>
        <taxon>Tracheophyta</taxon>
        <taxon>Spermatophyta</taxon>
        <taxon>Magnoliopsida</taxon>
        <taxon>eudicotyledons</taxon>
        <taxon>Gunneridae</taxon>
        <taxon>Pentapetalae</taxon>
        <taxon>rosids</taxon>
        <taxon>fabids</taxon>
        <taxon>Rosales</taxon>
        <taxon>Rhamnaceae</taxon>
        <taxon>Paliureae</taxon>
        <taxon>Ziziphus</taxon>
    </lineage>
</organism>
<evidence type="ECO:0000256" key="7">
    <source>
        <dbReference type="PROSITE-ProRule" id="PRU00221"/>
    </source>
</evidence>
<keyword evidence="1 6" id="KW-0690">Ribosome biogenesis</keyword>
<dbReference type="CDD" id="cd00200">
    <property type="entry name" value="WD40"/>
    <property type="match status" value="1"/>
</dbReference>
<dbReference type="GO" id="GO:0005654">
    <property type="term" value="C:nucleoplasm"/>
    <property type="evidence" value="ECO:0007669"/>
    <property type="project" value="UniProtKB-SubCell"/>
</dbReference>
<dbReference type="PROSITE" id="PS50082">
    <property type="entry name" value="WD_REPEATS_2"/>
    <property type="match status" value="1"/>
</dbReference>
<comment type="function">
    <text evidence="6">Required for maturation of ribosomal RNAs and formation of the large ribosomal subunit.</text>
</comment>
<dbReference type="GO" id="GO:0070545">
    <property type="term" value="C:PeBoW complex"/>
    <property type="evidence" value="ECO:0007669"/>
    <property type="project" value="TreeGrafter"/>
</dbReference>
<dbReference type="KEGG" id="zju:107412567"/>
<dbReference type="InParanoid" id="A0A6P3ZBH9"/>
<keyword evidence="2 6" id="KW-0698">rRNA processing</keyword>
<protein>
    <recommendedName>
        <fullName evidence="6">Ribosome biogenesis protein BOP1 homolog</fullName>
    </recommendedName>
</protein>
<evidence type="ECO:0000256" key="2">
    <source>
        <dbReference type="ARBA" id="ARBA00022552"/>
    </source>
</evidence>
<dbReference type="InterPro" id="IPR001680">
    <property type="entry name" value="WD40_rpt"/>
</dbReference>
<dbReference type="InterPro" id="IPR012953">
    <property type="entry name" value="BOP1_N_dom"/>
</dbReference>
<evidence type="ECO:0000259" key="9">
    <source>
        <dbReference type="SMART" id="SM01035"/>
    </source>
</evidence>
<proteinExistence type="inferred from homology"/>
<keyword evidence="5 6" id="KW-0539">Nucleus</keyword>
<evidence type="ECO:0000313" key="11">
    <source>
        <dbReference type="RefSeq" id="XP_015875848.3"/>
    </source>
</evidence>
<dbReference type="GeneID" id="107412567"/>
<keyword evidence="10" id="KW-1185">Reference proteome</keyword>
<feature type="compositionally biased region" description="Acidic residues" evidence="8">
    <location>
        <begin position="32"/>
        <end position="58"/>
    </location>
</feature>
<dbReference type="FunFam" id="2.130.10.10:FF:000061">
    <property type="entry name" value="Ribosome biogenesis protein BOP1 homolog"/>
    <property type="match status" value="1"/>
</dbReference>
<dbReference type="SMART" id="SM01035">
    <property type="entry name" value="BOP1NT"/>
    <property type="match status" value="1"/>
</dbReference>
<reference evidence="11" key="1">
    <citation type="submission" date="2025-08" db="UniProtKB">
        <authorList>
            <consortium name="RefSeq"/>
        </authorList>
    </citation>
    <scope>IDENTIFICATION</scope>
    <source>
        <tissue evidence="11">Seedling</tissue>
    </source>
</reference>
<evidence type="ECO:0000256" key="4">
    <source>
        <dbReference type="ARBA" id="ARBA00022737"/>
    </source>
</evidence>
<feature type="compositionally biased region" description="Basic and acidic residues" evidence="8">
    <location>
        <begin position="1"/>
        <end position="11"/>
    </location>
</feature>
<dbReference type="InterPro" id="IPR015943">
    <property type="entry name" value="WD40/YVTN_repeat-like_dom_sf"/>
</dbReference>
<dbReference type="PANTHER" id="PTHR17605">
    <property type="entry name" value="RIBOSOME BIOGENESIS PROTEIN BOP1 BLOCK OF PROLIFERATION 1 PROTEIN"/>
    <property type="match status" value="1"/>
</dbReference>
<dbReference type="PROSITE" id="PS50294">
    <property type="entry name" value="WD_REPEATS_REGION"/>
    <property type="match status" value="1"/>
</dbReference>
<name>A0A6P3ZBH9_ZIZJJ</name>
<dbReference type="Proteomes" id="UP001652623">
    <property type="component" value="Chromosome 10"/>
</dbReference>
<dbReference type="Gene3D" id="2.130.10.10">
    <property type="entry name" value="YVTN repeat-like/Quinoprotein amine dehydrogenase"/>
    <property type="match status" value="1"/>
</dbReference>
<dbReference type="GO" id="GO:0043021">
    <property type="term" value="F:ribonucleoprotein complex binding"/>
    <property type="evidence" value="ECO:0007669"/>
    <property type="project" value="UniProtKB-UniRule"/>
</dbReference>
<dbReference type="HAMAP" id="MF_03027">
    <property type="entry name" value="BOP1"/>
    <property type="match status" value="1"/>
</dbReference>
<evidence type="ECO:0000313" key="10">
    <source>
        <dbReference type="Proteomes" id="UP001652623"/>
    </source>
</evidence>
<dbReference type="InterPro" id="IPR019775">
    <property type="entry name" value="WD40_repeat_CS"/>
</dbReference>
<dbReference type="InterPro" id="IPR036322">
    <property type="entry name" value="WD40_repeat_dom_sf"/>
</dbReference>
<comment type="subcellular location">
    <subcellularLocation>
        <location evidence="6">Nucleus</location>
        <location evidence="6">Nucleolus</location>
    </subcellularLocation>
    <subcellularLocation>
        <location evidence="6">Nucleus</location>
        <location evidence="6">Nucleoplasm</location>
    </subcellularLocation>
</comment>
<gene>
    <name evidence="11" type="primary">LOC107412567</name>
</gene>
<feature type="domain" description="BOP1 N-terminal" evidence="9">
    <location>
        <begin position="132"/>
        <end position="386"/>
    </location>
</feature>
<dbReference type="Pfam" id="PF00400">
    <property type="entry name" value="WD40"/>
    <property type="match status" value="3"/>
</dbReference>
<feature type="region of interest" description="Disordered" evidence="8">
    <location>
        <begin position="1"/>
        <end position="124"/>
    </location>
</feature>
<evidence type="ECO:0000256" key="5">
    <source>
        <dbReference type="ARBA" id="ARBA00023242"/>
    </source>
</evidence>
<evidence type="ECO:0000256" key="8">
    <source>
        <dbReference type="SAM" id="MobiDB-lite"/>
    </source>
</evidence>
<feature type="compositionally biased region" description="Acidic residues" evidence="8">
    <location>
        <begin position="105"/>
        <end position="114"/>
    </location>
</feature>
<dbReference type="AlphaFoldDB" id="A0A6P3ZBH9"/>
<dbReference type="InterPro" id="IPR028598">
    <property type="entry name" value="BOP1/Erb1"/>
</dbReference>
<sequence length="730" mass="83340">MGKQSRSKEEGGNMTKKKTTNTPHKQLPPPESDSDSDSASEYHDEDEEFSEDDGSEDFESLRHSETEDSASSGDEEGIVDEGMPSDHSSDEEEESETSQQQQLDEGVEESDSSDDEVHDRNTVGYVVPLKWYENEKHIGYDIKGRKIKKKEKDDKLQSFLARTDDSKTLRISDEYNDEEVELTKGETKFIRRLLKGKAPHPDFDPYAPSVDFFKWDGAKHPLSNAPEPKRRFIPSNWDKKMVVRIVRAIRKGLYHFEEPKKEPPVRPLWVDESSSTEKSRHLANIPAPKLKLPGHEESYNPSLEYIPTQEEIDAYQSMYEEDRPKYIPKRFPSMRSIPAYENAVKELFERCLDLLMCPRKWNNRIDIKPESLKPKLPSKKDLKPYPMTCYLEYRGHTDAVMSVSVDASGQWIASGSRDGTVRIWEVETGRCLRVWEVDEAVKCVAWNPVRELPVLAVSVEQDILILNTGFGNEEEQERAKELLLVKAPISLDDSGNTASIVSWLHDDKHGGIRLRHFKTVSSIEWHRKGDYLSAVMPAGESRAILIHQVSKKQSQRIPFKLHGLPVSSVFHPTRSIFFISTKKNVRVYDLVKQKLIKKLETGLREVSSIAVHPAGDNVIVGSREGKLCWFDMDLSSQPYRTLKCHPKDITSLAFHRSYPIFASGSDDCTAYVFHGMVYSDLNQNPLIVPLQILRGHRSSNGRGVLDCKFHPRQPWLFTAGADSVIKLYCH</sequence>
<comment type="similarity">
    <text evidence="6">Belongs to the WD repeat BOP1/ERB1 family.</text>
</comment>
<dbReference type="PANTHER" id="PTHR17605:SF0">
    <property type="entry name" value="RIBOSOME BIOGENESIS PROTEIN BOP1"/>
    <property type="match status" value="1"/>
</dbReference>
<evidence type="ECO:0000256" key="1">
    <source>
        <dbReference type="ARBA" id="ARBA00022517"/>
    </source>
</evidence>
<dbReference type="GO" id="GO:0000463">
    <property type="term" value="P:maturation of LSU-rRNA from tricistronic rRNA transcript (SSU-rRNA, 5.8S rRNA, LSU-rRNA)"/>
    <property type="evidence" value="ECO:0007669"/>
    <property type="project" value="UniProtKB-UniRule"/>
</dbReference>
<evidence type="ECO:0000256" key="6">
    <source>
        <dbReference type="HAMAP-Rule" id="MF_03027"/>
    </source>
</evidence>
<keyword evidence="4" id="KW-0677">Repeat</keyword>
<dbReference type="GO" id="GO:0030687">
    <property type="term" value="C:preribosome, large subunit precursor"/>
    <property type="evidence" value="ECO:0007669"/>
    <property type="project" value="UniProtKB-UniRule"/>
</dbReference>